<protein>
    <submittedName>
        <fullName evidence="1">Uncharacterized protein</fullName>
    </submittedName>
</protein>
<proteinExistence type="predicted"/>
<dbReference type="AlphaFoldDB" id="A0A8J4QSI8"/>
<comment type="caution">
    <text evidence="1">The sequence shown here is derived from an EMBL/GenBank/DDBJ whole genome shotgun (WGS) entry which is preliminary data.</text>
</comment>
<gene>
    <name evidence="1" type="ORF">CMV_017788</name>
</gene>
<dbReference type="EMBL" id="JRKL02002895">
    <property type="protein sequence ID" value="KAF3957172.1"/>
    <property type="molecule type" value="Genomic_DNA"/>
</dbReference>
<evidence type="ECO:0000313" key="1">
    <source>
        <dbReference type="EMBL" id="KAF3957172.1"/>
    </source>
</evidence>
<evidence type="ECO:0000313" key="2">
    <source>
        <dbReference type="Proteomes" id="UP000737018"/>
    </source>
</evidence>
<keyword evidence="2" id="KW-1185">Reference proteome</keyword>
<name>A0A8J4QSI8_9ROSI</name>
<organism evidence="1 2">
    <name type="scientific">Castanea mollissima</name>
    <name type="common">Chinese chestnut</name>
    <dbReference type="NCBI Taxonomy" id="60419"/>
    <lineage>
        <taxon>Eukaryota</taxon>
        <taxon>Viridiplantae</taxon>
        <taxon>Streptophyta</taxon>
        <taxon>Embryophyta</taxon>
        <taxon>Tracheophyta</taxon>
        <taxon>Spermatophyta</taxon>
        <taxon>Magnoliopsida</taxon>
        <taxon>eudicotyledons</taxon>
        <taxon>Gunneridae</taxon>
        <taxon>Pentapetalae</taxon>
        <taxon>rosids</taxon>
        <taxon>fabids</taxon>
        <taxon>Fagales</taxon>
        <taxon>Fagaceae</taxon>
        <taxon>Castanea</taxon>
    </lineage>
</organism>
<sequence>MSLTTLTGQPRVRNRILKVAESLDFWFLNCDGSHGASEILFLTKNRTEVGKHSVSAFSVDSWCNLSSMCAV</sequence>
<dbReference type="Proteomes" id="UP000737018">
    <property type="component" value="Unassembled WGS sequence"/>
</dbReference>
<reference evidence="1" key="1">
    <citation type="submission" date="2020-03" db="EMBL/GenBank/DDBJ databases">
        <title>Castanea mollissima Vanexum genome sequencing.</title>
        <authorList>
            <person name="Staton M."/>
        </authorList>
    </citation>
    <scope>NUCLEOTIDE SEQUENCE</scope>
    <source>
        <tissue evidence="1">Leaf</tissue>
    </source>
</reference>
<accession>A0A8J4QSI8</accession>